<dbReference type="KEGG" id="adu:107473263"/>
<dbReference type="GeneID" id="107473263"/>
<evidence type="ECO:0000313" key="2">
    <source>
        <dbReference type="RefSeq" id="XP_015948301.1"/>
    </source>
</evidence>
<evidence type="ECO:0000313" key="1">
    <source>
        <dbReference type="Proteomes" id="UP000515211"/>
    </source>
</evidence>
<dbReference type="Gene3D" id="3.30.70.270">
    <property type="match status" value="2"/>
</dbReference>
<dbReference type="InterPro" id="IPR043128">
    <property type="entry name" value="Rev_trsase/Diguanyl_cyclase"/>
</dbReference>
<organism evidence="1 2">
    <name type="scientific">Arachis duranensis</name>
    <name type="common">Wild peanut</name>
    <dbReference type="NCBI Taxonomy" id="130453"/>
    <lineage>
        <taxon>Eukaryota</taxon>
        <taxon>Viridiplantae</taxon>
        <taxon>Streptophyta</taxon>
        <taxon>Embryophyta</taxon>
        <taxon>Tracheophyta</taxon>
        <taxon>Spermatophyta</taxon>
        <taxon>Magnoliopsida</taxon>
        <taxon>eudicotyledons</taxon>
        <taxon>Gunneridae</taxon>
        <taxon>Pentapetalae</taxon>
        <taxon>rosids</taxon>
        <taxon>fabids</taxon>
        <taxon>Fabales</taxon>
        <taxon>Fabaceae</taxon>
        <taxon>Papilionoideae</taxon>
        <taxon>50 kb inversion clade</taxon>
        <taxon>dalbergioids sensu lato</taxon>
        <taxon>Dalbergieae</taxon>
        <taxon>Pterocarpus clade</taxon>
        <taxon>Arachis</taxon>
    </lineage>
</organism>
<reference evidence="1" key="1">
    <citation type="journal article" date="2016" name="Nat. Genet.">
        <title>The genome sequences of Arachis duranensis and Arachis ipaensis, the diploid ancestors of cultivated peanut.</title>
        <authorList>
            <person name="Bertioli D.J."/>
            <person name="Cannon S.B."/>
            <person name="Froenicke L."/>
            <person name="Huang G."/>
            <person name="Farmer A.D."/>
            <person name="Cannon E.K."/>
            <person name="Liu X."/>
            <person name="Gao D."/>
            <person name="Clevenger J."/>
            <person name="Dash S."/>
            <person name="Ren L."/>
            <person name="Moretzsohn M.C."/>
            <person name="Shirasawa K."/>
            <person name="Huang W."/>
            <person name="Vidigal B."/>
            <person name="Abernathy B."/>
            <person name="Chu Y."/>
            <person name="Niederhuth C.E."/>
            <person name="Umale P."/>
            <person name="Araujo A.C."/>
            <person name="Kozik A."/>
            <person name="Kim K.D."/>
            <person name="Burow M.D."/>
            <person name="Varshney R.K."/>
            <person name="Wang X."/>
            <person name="Zhang X."/>
            <person name="Barkley N."/>
            <person name="Guimaraes P.M."/>
            <person name="Isobe S."/>
            <person name="Guo B."/>
            <person name="Liao B."/>
            <person name="Stalker H.T."/>
            <person name="Schmitz R.J."/>
            <person name="Scheffler B.E."/>
            <person name="Leal-Bertioli S.C."/>
            <person name="Xun X."/>
            <person name="Jackson S.A."/>
            <person name="Michelmore R."/>
            <person name="Ozias-Akins P."/>
        </authorList>
    </citation>
    <scope>NUCLEOTIDE SEQUENCE [LARGE SCALE GENOMIC DNA]</scope>
    <source>
        <strain evidence="1">cv. V14167</strain>
    </source>
</reference>
<sequence length="136" mass="15594">MASHALYLQQVFQILMENRLVLNEKKSTFAVSSVEYLSHIVSAQGVSADPNKTTAMLEWSVPTDQRALRVFLGLIGYYRRFVQGYGMIAKPLMELTKRNAFEWNDKAQEAFERLKRLMADLPTLTVPDFNQDYVGN</sequence>
<dbReference type="Proteomes" id="UP000515211">
    <property type="component" value="Chromosome 2"/>
</dbReference>
<dbReference type="OrthoDB" id="1909920at2759"/>
<reference evidence="2" key="2">
    <citation type="submission" date="2025-08" db="UniProtKB">
        <authorList>
            <consortium name="RefSeq"/>
        </authorList>
    </citation>
    <scope>IDENTIFICATION</scope>
    <source>
        <tissue evidence="2">Whole plant</tissue>
    </source>
</reference>
<dbReference type="SUPFAM" id="SSF56672">
    <property type="entry name" value="DNA/RNA polymerases"/>
    <property type="match status" value="1"/>
</dbReference>
<proteinExistence type="predicted"/>
<dbReference type="FunFam" id="3.30.70.270:FF:000020">
    <property type="entry name" value="Transposon Tf2-6 polyprotein-like Protein"/>
    <property type="match status" value="1"/>
</dbReference>
<keyword evidence="1" id="KW-1185">Reference proteome</keyword>
<protein>
    <submittedName>
        <fullName evidence="2">Uncharacterized mitochondrial protein AtMg00860-like</fullName>
    </submittedName>
</protein>
<dbReference type="RefSeq" id="XP_015948301.1">
    <property type="nucleotide sequence ID" value="XM_016092815.1"/>
</dbReference>
<dbReference type="PANTHER" id="PTHR33064:SF37">
    <property type="entry name" value="RIBONUCLEASE H"/>
    <property type="match status" value="1"/>
</dbReference>
<dbReference type="AlphaFoldDB" id="A0A6P4CB39"/>
<accession>A0A6P4CB39</accession>
<gene>
    <name evidence="2" type="primary">LOC107473263</name>
</gene>
<dbReference type="PANTHER" id="PTHR33064">
    <property type="entry name" value="POL PROTEIN"/>
    <property type="match status" value="1"/>
</dbReference>
<dbReference type="InterPro" id="IPR051320">
    <property type="entry name" value="Viral_Replic_Matur_Polypro"/>
</dbReference>
<name>A0A6P4CB39_ARADU</name>
<dbReference type="InterPro" id="IPR043502">
    <property type="entry name" value="DNA/RNA_pol_sf"/>
</dbReference>